<dbReference type="EMBL" id="AYYY01000005">
    <property type="protein sequence ID" value="KRM62558.1"/>
    <property type="molecule type" value="Genomic_DNA"/>
</dbReference>
<comment type="caution">
    <text evidence="2">The sequence shown here is derived from an EMBL/GenBank/DDBJ whole genome shotgun (WGS) entry which is preliminary data.</text>
</comment>
<evidence type="ECO:0000256" key="1">
    <source>
        <dbReference type="SAM" id="Phobius"/>
    </source>
</evidence>
<organism evidence="2 3">
    <name type="scientific">Paucilactobacillus vaccinostercus DSM 20634</name>
    <dbReference type="NCBI Taxonomy" id="1423813"/>
    <lineage>
        <taxon>Bacteria</taxon>
        <taxon>Bacillati</taxon>
        <taxon>Bacillota</taxon>
        <taxon>Bacilli</taxon>
        <taxon>Lactobacillales</taxon>
        <taxon>Lactobacillaceae</taxon>
        <taxon>Paucilactobacillus</taxon>
    </lineage>
</organism>
<sequence length="128" mass="14236">MTENKQELDLKDEIHNAERLIGKVMQIGVFLAAGVMLIGVLMFLVSGHSGYSGTYHPYQFQTILAGLAGLKPYAIIMTGLFLLILTPVLRVVVSIYAFYVARDRLYVWITTIVLIILLIAMVIGMYGI</sequence>
<keyword evidence="1" id="KW-1133">Transmembrane helix</keyword>
<keyword evidence="1" id="KW-0812">Transmembrane</keyword>
<gene>
    <name evidence="2" type="ORF">FC26_GL002134</name>
</gene>
<dbReference type="STRING" id="1423813.FC26_GL002134"/>
<protein>
    <submittedName>
        <fullName evidence="2">Integral membrane protein</fullName>
    </submittedName>
</protein>
<feature type="transmembrane region" description="Helical" evidence="1">
    <location>
        <begin position="105"/>
        <end position="126"/>
    </location>
</feature>
<keyword evidence="3" id="KW-1185">Reference proteome</keyword>
<dbReference type="Proteomes" id="UP000051733">
    <property type="component" value="Unassembled WGS sequence"/>
</dbReference>
<feature type="transmembrane region" description="Helical" evidence="1">
    <location>
        <begin position="73"/>
        <end position="93"/>
    </location>
</feature>
<dbReference type="PATRIC" id="fig|1423813.3.peg.2172"/>
<name>A0A0R2A529_9LACO</name>
<evidence type="ECO:0000313" key="2">
    <source>
        <dbReference type="EMBL" id="KRM62558.1"/>
    </source>
</evidence>
<dbReference type="OrthoDB" id="1682804at2"/>
<evidence type="ECO:0000313" key="3">
    <source>
        <dbReference type="Proteomes" id="UP000051733"/>
    </source>
</evidence>
<dbReference type="InterPro" id="IPR012861">
    <property type="entry name" value="DUF1634"/>
</dbReference>
<dbReference type="RefSeq" id="WP_057777244.1">
    <property type="nucleotide sequence ID" value="NZ_AYYY01000005.1"/>
</dbReference>
<keyword evidence="1" id="KW-0472">Membrane</keyword>
<proteinExistence type="predicted"/>
<dbReference type="AlphaFoldDB" id="A0A0R2A529"/>
<dbReference type="Pfam" id="PF07843">
    <property type="entry name" value="DUF1634"/>
    <property type="match status" value="1"/>
</dbReference>
<reference evidence="2 3" key="1">
    <citation type="journal article" date="2015" name="Genome Announc.">
        <title>Expanding the biotechnology potential of lactobacilli through comparative genomics of 213 strains and associated genera.</title>
        <authorList>
            <person name="Sun Z."/>
            <person name="Harris H.M."/>
            <person name="McCann A."/>
            <person name="Guo C."/>
            <person name="Argimon S."/>
            <person name="Zhang W."/>
            <person name="Yang X."/>
            <person name="Jeffery I.B."/>
            <person name="Cooney J.C."/>
            <person name="Kagawa T.F."/>
            <person name="Liu W."/>
            <person name="Song Y."/>
            <person name="Salvetti E."/>
            <person name="Wrobel A."/>
            <person name="Rasinkangas P."/>
            <person name="Parkhill J."/>
            <person name="Rea M.C."/>
            <person name="O'Sullivan O."/>
            <person name="Ritari J."/>
            <person name="Douillard F.P."/>
            <person name="Paul Ross R."/>
            <person name="Yang R."/>
            <person name="Briner A.E."/>
            <person name="Felis G.E."/>
            <person name="de Vos W.M."/>
            <person name="Barrangou R."/>
            <person name="Klaenhammer T.R."/>
            <person name="Caufield P.W."/>
            <person name="Cui Y."/>
            <person name="Zhang H."/>
            <person name="O'Toole P.W."/>
        </authorList>
    </citation>
    <scope>NUCLEOTIDE SEQUENCE [LARGE SCALE GENOMIC DNA]</scope>
    <source>
        <strain evidence="2 3">DSM 20634</strain>
    </source>
</reference>
<feature type="transmembrane region" description="Helical" evidence="1">
    <location>
        <begin position="20"/>
        <end position="45"/>
    </location>
</feature>
<accession>A0A0R2A529</accession>